<organism evidence="2 3">
    <name type="scientific">Thiohalorhabdus denitrificans</name>
    <dbReference type="NCBI Taxonomy" id="381306"/>
    <lineage>
        <taxon>Bacteria</taxon>
        <taxon>Pseudomonadati</taxon>
        <taxon>Pseudomonadota</taxon>
        <taxon>Gammaproteobacteria</taxon>
        <taxon>Thiohalorhabdales</taxon>
        <taxon>Thiohalorhabdaceae</taxon>
        <taxon>Thiohalorhabdus</taxon>
    </lineage>
</organism>
<keyword evidence="1" id="KW-0732">Signal</keyword>
<accession>A0A1G5B0I4</accession>
<reference evidence="3" key="1">
    <citation type="submission" date="2016-10" db="EMBL/GenBank/DDBJ databases">
        <authorList>
            <person name="Varghese N."/>
        </authorList>
    </citation>
    <scope>NUCLEOTIDE SEQUENCE [LARGE SCALE GENOMIC DNA]</scope>
    <source>
        <strain evidence="3">HL 19</strain>
    </source>
</reference>
<dbReference type="AlphaFoldDB" id="A0A1G5B0I4"/>
<name>A0A1G5B0I4_9GAMM</name>
<dbReference type="InterPro" id="IPR011250">
    <property type="entry name" value="OMP/PagP_B-barrel"/>
</dbReference>
<evidence type="ECO:0000313" key="3">
    <source>
        <dbReference type="Proteomes" id="UP000183104"/>
    </source>
</evidence>
<evidence type="ECO:0000256" key="1">
    <source>
        <dbReference type="SAM" id="SignalP"/>
    </source>
</evidence>
<sequence length="187" mass="19639">MQRALTVPALALAAALPLHAQADGWSFLPATQAGYQADAALAVLGGLQDPDVGNVDSDTAYGVEFSLSCPTLTPPRGEIRQQISLTRFDNDGLELTSFELNPHYLVDLGSNLSFGVGPGLGYVAADAEGGDSDGVFALQAGASLHYHRGPLFLGAEARYQWTQEADLGAAETDVDNSRFLAKAGVRF</sequence>
<protein>
    <submittedName>
        <fullName evidence="2">Outer membrane protein beta-barrel domain-containing protein</fullName>
    </submittedName>
</protein>
<feature type="chain" id="PRO_5010186754" evidence="1">
    <location>
        <begin position="21"/>
        <end position="187"/>
    </location>
</feature>
<feature type="signal peptide" evidence="1">
    <location>
        <begin position="1"/>
        <end position="20"/>
    </location>
</feature>
<dbReference type="SUPFAM" id="SSF56925">
    <property type="entry name" value="OMPA-like"/>
    <property type="match status" value="1"/>
</dbReference>
<dbReference type="EMBL" id="FMUN01000001">
    <property type="protein sequence ID" value="SCX83633.1"/>
    <property type="molecule type" value="Genomic_DNA"/>
</dbReference>
<dbReference type="Gene3D" id="2.40.160.20">
    <property type="match status" value="1"/>
</dbReference>
<gene>
    <name evidence="2" type="ORF">SAMN05661077_0620</name>
</gene>
<dbReference type="Proteomes" id="UP000183104">
    <property type="component" value="Unassembled WGS sequence"/>
</dbReference>
<keyword evidence="3" id="KW-1185">Reference proteome</keyword>
<proteinExistence type="predicted"/>
<dbReference type="RefSeq" id="WP_054966255.1">
    <property type="nucleotide sequence ID" value="NZ_FMUN01000001.1"/>
</dbReference>
<evidence type="ECO:0000313" key="2">
    <source>
        <dbReference type="EMBL" id="SCX83633.1"/>
    </source>
</evidence>